<evidence type="ECO:0000256" key="2">
    <source>
        <dbReference type="ARBA" id="ARBA00022692"/>
    </source>
</evidence>
<keyword evidence="5" id="KW-0472">Membrane</keyword>
<dbReference type="Pfam" id="PF00435">
    <property type="entry name" value="Spectrin"/>
    <property type="match status" value="4"/>
</dbReference>
<comment type="subcellular location">
    <subcellularLocation>
        <location evidence="1">Membrane</location>
    </subcellularLocation>
</comment>
<dbReference type="InterPro" id="IPR001589">
    <property type="entry name" value="Actinin_actin-bd_CS"/>
</dbReference>
<dbReference type="PROSITE" id="PS50021">
    <property type="entry name" value="CH"/>
    <property type="match status" value="1"/>
</dbReference>
<dbReference type="GO" id="GO:0051015">
    <property type="term" value="F:actin filament binding"/>
    <property type="evidence" value="ECO:0007669"/>
    <property type="project" value="TreeGrafter"/>
</dbReference>
<dbReference type="InterPro" id="IPR036872">
    <property type="entry name" value="CH_dom_sf"/>
</dbReference>
<dbReference type="GO" id="GO:0005640">
    <property type="term" value="C:nuclear outer membrane"/>
    <property type="evidence" value="ECO:0007669"/>
    <property type="project" value="TreeGrafter"/>
</dbReference>
<dbReference type="Pfam" id="PF00307">
    <property type="entry name" value="CH"/>
    <property type="match status" value="1"/>
</dbReference>
<dbReference type="PANTHER" id="PTHR47535">
    <property type="entry name" value="MUSCLE-SPECIFIC PROTEIN 300 KDA, ISOFORM G"/>
    <property type="match status" value="1"/>
</dbReference>
<dbReference type="FunFam" id="1.20.58.60:FF:000219">
    <property type="entry name" value="Uncharacterized protein, isoform J"/>
    <property type="match status" value="1"/>
</dbReference>
<dbReference type="PROSITE" id="PS00020">
    <property type="entry name" value="ACTININ_2"/>
    <property type="match status" value="2"/>
</dbReference>
<keyword evidence="8" id="KW-1185">Reference proteome</keyword>
<dbReference type="Proteomes" id="UP000092462">
    <property type="component" value="Unassembled WGS sequence"/>
</dbReference>
<dbReference type="Pfam" id="PF25034">
    <property type="entry name" value="Spectrin_SYNE1"/>
    <property type="match status" value="1"/>
</dbReference>
<name>A0A1B0D135_PHLPP</name>
<dbReference type="PANTHER" id="PTHR47535:SF1">
    <property type="entry name" value="NESPRIN-1"/>
    <property type="match status" value="1"/>
</dbReference>
<dbReference type="GO" id="GO:0005737">
    <property type="term" value="C:cytoplasm"/>
    <property type="evidence" value="ECO:0007669"/>
    <property type="project" value="TreeGrafter"/>
</dbReference>
<dbReference type="CDD" id="cd00176">
    <property type="entry name" value="SPEC"/>
    <property type="match status" value="4"/>
</dbReference>
<dbReference type="EnsemblMetazoa" id="PPAI001059-RA">
    <property type="protein sequence ID" value="PPAI001059-PA"/>
    <property type="gene ID" value="PPAI001059"/>
</dbReference>
<evidence type="ECO:0000256" key="5">
    <source>
        <dbReference type="ARBA" id="ARBA00023136"/>
    </source>
</evidence>
<dbReference type="VEuPathDB" id="VectorBase:PPAPM1_011443"/>
<organism evidence="7 8">
    <name type="scientific">Phlebotomus papatasi</name>
    <name type="common">Sandfly</name>
    <dbReference type="NCBI Taxonomy" id="29031"/>
    <lineage>
        <taxon>Eukaryota</taxon>
        <taxon>Metazoa</taxon>
        <taxon>Ecdysozoa</taxon>
        <taxon>Arthropoda</taxon>
        <taxon>Hexapoda</taxon>
        <taxon>Insecta</taxon>
        <taxon>Pterygota</taxon>
        <taxon>Neoptera</taxon>
        <taxon>Endopterygota</taxon>
        <taxon>Diptera</taxon>
        <taxon>Nematocera</taxon>
        <taxon>Psychodoidea</taxon>
        <taxon>Psychodidae</taxon>
        <taxon>Phlebotomus</taxon>
        <taxon>Phlebotomus</taxon>
    </lineage>
</organism>
<dbReference type="Gene3D" id="1.20.58.60">
    <property type="match status" value="13"/>
</dbReference>
<reference evidence="7" key="1">
    <citation type="submission" date="2022-08" db="UniProtKB">
        <authorList>
            <consortium name="EnsemblMetazoa"/>
        </authorList>
    </citation>
    <scope>IDENTIFICATION</scope>
    <source>
        <strain evidence="7">Israel</strain>
    </source>
</reference>
<dbReference type="EMBL" id="AJVK01021888">
    <property type="status" value="NOT_ANNOTATED_CDS"/>
    <property type="molecule type" value="Genomic_DNA"/>
</dbReference>
<dbReference type="EMBL" id="AJVK01021889">
    <property type="status" value="NOT_ANNOTATED_CDS"/>
    <property type="molecule type" value="Genomic_DNA"/>
</dbReference>
<dbReference type="Gene3D" id="1.10.418.10">
    <property type="entry name" value="Calponin-like domain"/>
    <property type="match status" value="2"/>
</dbReference>
<dbReference type="EMBL" id="AJVK01021891">
    <property type="status" value="NOT_ANNOTATED_CDS"/>
    <property type="molecule type" value="Genomic_DNA"/>
</dbReference>
<dbReference type="VEuPathDB" id="VectorBase:PPAI001059"/>
<keyword evidence="3" id="KW-0677">Repeat</keyword>
<dbReference type="SMART" id="SM00150">
    <property type="entry name" value="SPEC"/>
    <property type="match status" value="15"/>
</dbReference>
<dbReference type="GO" id="GO:0007097">
    <property type="term" value="P:nuclear migration"/>
    <property type="evidence" value="ECO:0007669"/>
    <property type="project" value="TreeGrafter"/>
</dbReference>
<dbReference type="EMBL" id="AJVK01021887">
    <property type="status" value="NOT_ANNOTATED_CDS"/>
    <property type="molecule type" value="Genomic_DNA"/>
</dbReference>
<dbReference type="InterPro" id="IPR052403">
    <property type="entry name" value="LINC-complex_assoc"/>
</dbReference>
<dbReference type="InterPro" id="IPR002017">
    <property type="entry name" value="Spectrin_repeat"/>
</dbReference>
<sequence>MSDDEQERVQKKTFVNWINSYLSKDGTKLLALLEVLSGERLPVEKGRVLRRPHFLSNANTALQFLASKRIKLVNINPSDLVDGRPPVVLGLIWTIILYFQDGTKLLALLEVLSGERLPVEKGRVLRRPHFLSNANTALQFLASKRIKLVNINPSDLVDGRPPVVLGLIWTIILYFQIEENSRALEYLGHGLGGSLSSLDSAGVSTTPTDAKAEKWRQGARNTLLQWVTNALPRSNKNVSAIEHDVQSAGHETTIQQEYNDFMRWLQERTSTFESLIQEDRLSRNFSDYLNADSENKSHQPLYKKFLTLTSSRKNILGVPHGAHEMIQSLWEKLERQMLYWLWSLDLRLPGNFKIVGKWLCDAETLLMNDEIPTAMNEETASIISRKLEEHKQFFADYPNIMEVFQKTKSFPLDSSVNPEEIALMERRLYDVGPKATQRRIRLKFLEHKCCLIAFLNLVENKLKLWTAKCGRQEKVQQLLDQYSNFVSRNKIFQEFSKAFVDMQQVVEEYKRDGNITKDDVEEIEKFMQETEARWTSVSMELRCAQNMLEEVIAYWKRWNLLTSEFIPWLGDAEIQVQKSEDERLEFFQDIGVWREKYQLIVDTGNFLAGSCEDDISVELKRAISDLTSRWERLFGATKHYVHAGDILKNRQEYRNGLEKLSNWLRYAEQVLQNQSLGTTEEIKKYGEALQKLQSEIEDIEELFKHISKVFQTLIQDLSREEVDKNMGILKKEKEALVRVRAMIPSRLHLFHQLLVQHESLESGQREISEWLNEAETLLSSLSLAGGRDHLNSELNRHKLFFTRTLYYKSMLESKNKVFQNVLKSVTTEKNIDCSEAVDRMKELNERFEYVTKNAQQWENRLNEAVRCWRNFRDNERVIVHWLSQAEVFLSERPMEVKEVIETQKLFFDTLNERWMNELVQSAQDLLKCLPVQEQQIIVNGVEGLQERWKNVLSAFPYHLLNLEFRVEENNFNQYLKDVEKEVNLEQQALINNEDVDMILRRNQDFFKMTGSVGKIEKCLENMQRITAAYNQNHPSERHFADATDNALKRWSQMTEKIEGVKKMLHKIPAQWDQYHQKFQEMIIWMDSVDESLKNITTEVDSMEEFERERVVFQNLCDSAKNIQELEHSAVRLNKYKNELPHYTSLKKELCEKIEQLKELKQEDLPILGSLVSSVEDQFTTVENNAKHLEAMAQTLNAQEKEIRTCIKLFGEAVNKIREALIKCDDMSGDTTKIIERIKTCDILKQELTNCGDEISHLASRVAEMQEIHPSIANSIIPKELNNVQKRYESVQANANKIEETLLQFLKKLHADKIDILRRMIGTQKEKISWCLPEPGSDKYNLEVKKAALNDIQRSIGDIETRDVDLKNSLKLLENIAVDDSLRKLIGEHDNLVKELEELKENCGKTRDILLENVTEWEDYEKASESIISTVKQIEGDLKDGCATQINLATIDNTIGKIKSYKATLEDVAPKLQQLEQLAKVLNEKNPEARPTQVVSHLGQKYAAVLKQVANQLTRHSDVKANGENFNKNLEECRDWLKNTQEAFNVLSTELAKSETPKVNLIDQIKSMIPELDAGRALIDKLNDSGESLCSVTTSANRESIRNDIKLVRDDFDKLHNDVATTLKNLEGILIQKASLEENITQTSQWLADSLAKIPEELELGMNLAEKKTLLQKYKTQLKDVEHQKQNLNRLKAKTSNLADKSLSGKVSKEIAEFDKLSKLVKGKIEVYSNHVQNHECYDEILEKASDWFVALKVTAVDVLEADKFEKEATQEKRMIIENVLEQEPEGDAIFDTCFEKLQSILPETHPNGHEGLLNTCAQQKMAWKDFIDQCREALKKHDQKCSQLNELQNIVENCDKWLKQMENIVKDQSLKNGLEAKEQHLNNLKNLANEISGKSAEIAEINEKARHIENEPELALKVSRLNTRCQAVKNSCKDSIGKYENYTKDHKDFNAEYDGFKANLEDTVAKLNENSEVVGDLEVLQERLNKIKELADKRILDSSKFESIIEKGEKLYTHTSPDGREIIRQRLRNLRTMWDDYTDDLNSAIQKLEQCLLQFGEFTLSQEQLTKWLKDVEKSMQNHMELKSTLQEKKAQLQNHRLMHQEILSHHPLVESVCDKAQHLVDQTKDSSLNHYFESIKQLFENIVQKSEELMANLENCVQIHNNYSILLANFKSWLNNEKELALEADDITGEKSEGTRRMNILDQLQKNIPIGANALKGLKENIEIVGKSTSSEGKKVLQSEVADLENAFEAHIANIESLKAKQAAVLSQWQQFDGKLEELTNWCRGKETIFKVEHLQPSLETKEDQLKTFIEERNAIVEKQKDFDEFVDISHSLQGSSGTERIKTLTMQLLNRYQLLQVLSKEVVNRWQGLVEDHRKYDNKMREVLSLIIPIENKLTTLDSPESLADNLTLLQSLIAEKEATDGMISSLIPLGEKILPDTLGQGREKIRQELRDVRDRWDSMEEHFKDLQKRQQSQNMQWSNYKDTLQQAIQWLDVVEKGLQKDQASVSTTNQEIKAKLMKLKSTGQDISAHKRLIEVTTEKANQLLQMGSVKEPEEIKNVVDDINNRYNNAQAQCSKLLGQLEKMSDIFQIFSELHKTQQDYQKNLWDSLATYSDFSGNKATLQSRLGKLNEIGESLQDSEAKLNALGDHLRNNEELIHARSKENMSRDLANLRFDFEKFKSALGDVKSGLESKIAQWSQFDSNMEQLLEWMSDSEISLKNYSLKSTLGEKQEQLTKYRDLLKNLQQHESNLDNLTDESSELIQGSGEVRLSGNIQQIISRFQSVQTTAKEIVKKCEQAVQDHEIFNDKYKQCSDWLSSAQVKYQECQDLSTAGSQEDLMAKYNSVQELLSQNTNATLLLNNTIELGEKLYQTTALEGREAIREQLQELQLEMEKLFDNLGTLTRALQTKLSKWSGFEECSQNLDDYLTNMEAQLSENLILKSTLDEKRIQLQNYRDNLTDIQNHKPEMINLKDLIENLPEQNETIENQCKSLETRYGNLLKLAQKHLESYVNIVNDHQLYCKAVMDTQEFIEAAHNTVNLWGDLDVDRVSLASNLDRLKKVQQEYTDETSRINEIRSLGERVLPGTAN</sequence>
<evidence type="ECO:0000256" key="3">
    <source>
        <dbReference type="ARBA" id="ARBA00022737"/>
    </source>
</evidence>
<dbReference type="EMBL" id="AJVK01021886">
    <property type="status" value="NOT_ANNOTATED_CDS"/>
    <property type="molecule type" value="Genomic_DNA"/>
</dbReference>
<accession>A0A1B0D135</accession>
<keyword evidence="2" id="KW-0812">Transmembrane</keyword>
<proteinExistence type="predicted"/>
<dbReference type="GO" id="GO:0034993">
    <property type="term" value="C:meiotic nuclear membrane microtubule tethering complex"/>
    <property type="evidence" value="ECO:0007669"/>
    <property type="project" value="TreeGrafter"/>
</dbReference>
<evidence type="ECO:0000256" key="1">
    <source>
        <dbReference type="ARBA" id="ARBA00004370"/>
    </source>
</evidence>
<evidence type="ECO:0000313" key="8">
    <source>
        <dbReference type="Proteomes" id="UP000092462"/>
    </source>
</evidence>
<keyword evidence="6" id="KW-0009">Actin-binding</keyword>
<evidence type="ECO:0000256" key="4">
    <source>
        <dbReference type="ARBA" id="ARBA00022989"/>
    </source>
</evidence>
<dbReference type="FunFam" id="1.10.418.10:FF:000089">
    <property type="entry name" value="Spectrin beta chain"/>
    <property type="match status" value="1"/>
</dbReference>
<dbReference type="InterPro" id="IPR001715">
    <property type="entry name" value="CH_dom"/>
</dbReference>
<keyword evidence="4" id="KW-1133">Transmembrane helix</keyword>
<dbReference type="EMBL" id="AJVK01021892">
    <property type="status" value="NOT_ANNOTATED_CDS"/>
    <property type="molecule type" value="Genomic_DNA"/>
</dbReference>
<dbReference type="SMART" id="SM00033">
    <property type="entry name" value="CH"/>
    <property type="match status" value="2"/>
</dbReference>
<dbReference type="SUPFAM" id="SSF46966">
    <property type="entry name" value="Spectrin repeat"/>
    <property type="match status" value="17"/>
</dbReference>
<dbReference type="InterPro" id="IPR057057">
    <property type="entry name" value="Spectrin_SYNE1"/>
</dbReference>
<evidence type="ECO:0000256" key="6">
    <source>
        <dbReference type="ARBA" id="ARBA00023203"/>
    </source>
</evidence>
<dbReference type="PROSITE" id="PS00019">
    <property type="entry name" value="ACTININ_1"/>
    <property type="match status" value="1"/>
</dbReference>
<dbReference type="EMBL" id="AJVK01021890">
    <property type="status" value="NOT_ANNOTATED_CDS"/>
    <property type="molecule type" value="Genomic_DNA"/>
</dbReference>
<dbReference type="InterPro" id="IPR018159">
    <property type="entry name" value="Spectrin/alpha-actinin"/>
</dbReference>
<evidence type="ECO:0000313" key="7">
    <source>
        <dbReference type="EnsemblMetazoa" id="PPAI001059-PA"/>
    </source>
</evidence>
<dbReference type="SUPFAM" id="SSF47576">
    <property type="entry name" value="Calponin-homology domain, CH-domain"/>
    <property type="match status" value="2"/>
</dbReference>
<protein>
    <submittedName>
        <fullName evidence="7">Uncharacterized protein</fullName>
    </submittedName>
</protein>